<evidence type="ECO:0000313" key="2">
    <source>
        <dbReference type="EMBL" id="RAI74927.1"/>
    </source>
</evidence>
<keyword evidence="3" id="KW-1185">Reference proteome</keyword>
<dbReference type="RefSeq" id="WP_111342690.1">
    <property type="nucleotide sequence ID" value="NZ_QLII01000001.1"/>
</dbReference>
<feature type="transmembrane region" description="Helical" evidence="1">
    <location>
        <begin position="67"/>
        <end position="89"/>
    </location>
</feature>
<evidence type="ECO:0000256" key="1">
    <source>
        <dbReference type="SAM" id="Phobius"/>
    </source>
</evidence>
<feature type="transmembrane region" description="Helical" evidence="1">
    <location>
        <begin position="16"/>
        <end position="38"/>
    </location>
</feature>
<dbReference type="OrthoDB" id="7564746at2"/>
<protein>
    <submittedName>
        <fullName evidence="2">DUF1440 domain-containing protein</fullName>
    </submittedName>
</protein>
<sequence>MNQSGSTSAVNKSVRTILWAGLVAGILDALAAMTMTIIRGGKDPLAVWRYVASGVFGQEALAGGTPMVAWGLIFHFFIALTFAAVYYLIYPQLHRFISSPVTIGLFYGILIWLVMNRIVLPLSNIPAPTQPFDPAKVAIGMAIIMVMVGLPISLIVHRHYSGR</sequence>
<keyword evidence="1" id="KW-1133">Transmembrane helix</keyword>
<feature type="transmembrane region" description="Helical" evidence="1">
    <location>
        <begin position="96"/>
        <end position="115"/>
    </location>
</feature>
<keyword evidence="1" id="KW-0472">Membrane</keyword>
<keyword evidence="1" id="KW-0812">Transmembrane</keyword>
<feature type="transmembrane region" description="Helical" evidence="1">
    <location>
        <begin position="135"/>
        <end position="156"/>
    </location>
</feature>
<gene>
    <name evidence="2" type="ORF">HMF3257_13065</name>
</gene>
<accession>A0A327NIF0</accession>
<dbReference type="Proteomes" id="UP000249016">
    <property type="component" value="Unassembled WGS sequence"/>
</dbReference>
<dbReference type="AlphaFoldDB" id="A0A327NIF0"/>
<dbReference type="EMBL" id="QLII01000001">
    <property type="protein sequence ID" value="RAI74927.1"/>
    <property type="molecule type" value="Genomic_DNA"/>
</dbReference>
<comment type="caution">
    <text evidence="2">The sequence shown here is derived from an EMBL/GenBank/DDBJ whole genome shotgun (WGS) entry which is preliminary data.</text>
</comment>
<reference evidence="2 3" key="1">
    <citation type="submission" date="2018-06" db="EMBL/GenBank/DDBJ databases">
        <title>Spirosoma sp. HMF3257 Genome sequencing and assembly.</title>
        <authorList>
            <person name="Kang H."/>
            <person name="Cha I."/>
            <person name="Kim H."/>
            <person name="Kang J."/>
            <person name="Joh K."/>
        </authorList>
    </citation>
    <scope>NUCLEOTIDE SEQUENCE [LARGE SCALE GENOMIC DNA]</scope>
    <source>
        <strain evidence="2 3">HMF3257</strain>
    </source>
</reference>
<organism evidence="2 3">
    <name type="scientific">Spirosoma telluris</name>
    <dbReference type="NCBI Taxonomy" id="2183553"/>
    <lineage>
        <taxon>Bacteria</taxon>
        <taxon>Pseudomonadati</taxon>
        <taxon>Bacteroidota</taxon>
        <taxon>Cytophagia</taxon>
        <taxon>Cytophagales</taxon>
        <taxon>Cytophagaceae</taxon>
        <taxon>Spirosoma</taxon>
    </lineage>
</organism>
<name>A0A327NIF0_9BACT</name>
<evidence type="ECO:0000313" key="3">
    <source>
        <dbReference type="Proteomes" id="UP000249016"/>
    </source>
</evidence>
<proteinExistence type="predicted"/>